<proteinExistence type="predicted"/>
<reference evidence="1 2" key="1">
    <citation type="submission" date="2018-11" db="EMBL/GenBank/DDBJ databases">
        <title>Sequencing the genomes of 1000 actinobacteria strains.</title>
        <authorList>
            <person name="Klenk H.-P."/>
        </authorList>
    </citation>
    <scope>NUCLEOTIDE SEQUENCE [LARGE SCALE GENOMIC DNA]</scope>
    <source>
        <strain evidence="1 2">DSM 43634</strain>
    </source>
</reference>
<name>A0A3N1GMN2_9ACTN</name>
<comment type="caution">
    <text evidence="1">The sequence shown here is derived from an EMBL/GenBank/DDBJ whole genome shotgun (WGS) entry which is preliminary data.</text>
</comment>
<dbReference type="Pfam" id="PF10049">
    <property type="entry name" value="DUF2283"/>
    <property type="match status" value="1"/>
</dbReference>
<evidence type="ECO:0000313" key="2">
    <source>
        <dbReference type="Proteomes" id="UP000271683"/>
    </source>
</evidence>
<dbReference type="InterPro" id="IPR019270">
    <property type="entry name" value="DUF2283"/>
</dbReference>
<organism evidence="1 2">
    <name type="scientific">Couchioplanes caeruleus</name>
    <dbReference type="NCBI Taxonomy" id="56438"/>
    <lineage>
        <taxon>Bacteria</taxon>
        <taxon>Bacillati</taxon>
        <taxon>Actinomycetota</taxon>
        <taxon>Actinomycetes</taxon>
        <taxon>Micromonosporales</taxon>
        <taxon>Micromonosporaceae</taxon>
        <taxon>Couchioplanes</taxon>
    </lineage>
</organism>
<accession>A0A3N1GMN2</accession>
<dbReference type="EMBL" id="RJKL01000001">
    <property type="protein sequence ID" value="ROP31479.1"/>
    <property type="molecule type" value="Genomic_DNA"/>
</dbReference>
<dbReference type="AlphaFoldDB" id="A0A3N1GMN2"/>
<gene>
    <name evidence="1" type="ORF">EDD30_4388</name>
</gene>
<sequence>MLEYPMRMSYDSEANAAYLAIEQDIPSGSATENVVVERPGQGDIVLDFDSDGRLLGVEVIGARELLSAAVLTTADDA</sequence>
<protein>
    <submittedName>
        <fullName evidence="1">Uncharacterized protein YuzE</fullName>
    </submittedName>
</protein>
<dbReference type="Proteomes" id="UP000271683">
    <property type="component" value="Unassembled WGS sequence"/>
</dbReference>
<evidence type="ECO:0000313" key="1">
    <source>
        <dbReference type="EMBL" id="ROP31479.1"/>
    </source>
</evidence>
<dbReference type="OrthoDB" id="2911799at2"/>